<evidence type="ECO:0000256" key="1">
    <source>
        <dbReference type="SAM" id="MobiDB-lite"/>
    </source>
</evidence>
<evidence type="ECO:0000313" key="4">
    <source>
        <dbReference type="Proteomes" id="UP000650511"/>
    </source>
</evidence>
<dbReference type="InterPro" id="IPR051207">
    <property type="entry name" value="ComplexI_NDUFA9_subunit"/>
</dbReference>
<dbReference type="Gene3D" id="3.40.50.720">
    <property type="entry name" value="NAD(P)-binding Rossmann-like Domain"/>
    <property type="match status" value="1"/>
</dbReference>
<dbReference type="Proteomes" id="UP000650511">
    <property type="component" value="Unassembled WGS sequence"/>
</dbReference>
<dbReference type="Pfam" id="PF13460">
    <property type="entry name" value="NAD_binding_10"/>
    <property type="match status" value="1"/>
</dbReference>
<organism evidence="3 4">
    <name type="scientific">Egicoccus halophilus</name>
    <dbReference type="NCBI Taxonomy" id="1670830"/>
    <lineage>
        <taxon>Bacteria</taxon>
        <taxon>Bacillati</taxon>
        <taxon>Actinomycetota</taxon>
        <taxon>Nitriliruptoria</taxon>
        <taxon>Egicoccales</taxon>
        <taxon>Egicoccaceae</taxon>
        <taxon>Egicoccus</taxon>
    </lineage>
</organism>
<dbReference type="GO" id="GO:0044877">
    <property type="term" value="F:protein-containing complex binding"/>
    <property type="evidence" value="ECO:0007669"/>
    <property type="project" value="TreeGrafter"/>
</dbReference>
<reference evidence="3" key="1">
    <citation type="journal article" date="2014" name="Int. J. Syst. Evol. Microbiol.">
        <title>Complete genome sequence of Corynebacterium casei LMG S-19264T (=DSM 44701T), isolated from a smear-ripened cheese.</title>
        <authorList>
            <consortium name="US DOE Joint Genome Institute (JGI-PGF)"/>
            <person name="Walter F."/>
            <person name="Albersmeier A."/>
            <person name="Kalinowski J."/>
            <person name="Ruckert C."/>
        </authorList>
    </citation>
    <scope>NUCLEOTIDE SEQUENCE</scope>
    <source>
        <strain evidence="3">CGMCC 1.14988</strain>
    </source>
</reference>
<dbReference type="InterPro" id="IPR036291">
    <property type="entry name" value="NAD(P)-bd_dom_sf"/>
</dbReference>
<proteinExistence type="predicted"/>
<dbReference type="PANTHER" id="PTHR12126">
    <property type="entry name" value="NADH-UBIQUINONE OXIDOREDUCTASE 39 KDA SUBUNIT-RELATED"/>
    <property type="match status" value="1"/>
</dbReference>
<dbReference type="PANTHER" id="PTHR12126:SF11">
    <property type="entry name" value="NADH DEHYDROGENASE [UBIQUINONE] 1 ALPHA SUBCOMPLEX SUBUNIT 9, MITOCHONDRIAL"/>
    <property type="match status" value="1"/>
</dbReference>
<dbReference type="AlphaFoldDB" id="A0A8J3A5K0"/>
<sequence>MGRRLDAVASMPDDGEGDGVRVLVIGATGYIGGRLVPELLERGHEVRCGARTPAKLDGRPWRDRVEIARVDVAEPDEIRAAAEGCDAVYLLVHSMDGAGSFEQRDREAATNVRDAVADAGVRRLVYLGGLGHGTGLSPHLRSRQEVGRILAEGPVPVTELRAAIIIGSGSASFEMLRHLVEVLPVMTTPRWVETRCQPIAVRDVLALLTEVLDVEETAGRVLEIGGPDVLTYRELMQTYAEVAGLRRRVILPVPVLTPSLSSLWIGLVTPLPTGLARPLVESLVNEVVVRDDTAQRLLPRQLLPIREVLRLALERVQDLEVATTWAGAGGTPSRSAVRHGPEAPQPEDPDWSGGTVMTDERRVRTTAPPAAVFQAVSGIGGHRGYHGFRWMWETRGVLDKVVGGVGLRRGRRHPVELAIGEPVDFWRVEALLPDRLLRLRAEMKVPGTAWLEFRVEPDGTGACLDQLARFHPRGLFGRLYWWVLTPFHALIFPRMARRLAAEAERIAGEPASGR</sequence>
<comment type="caution">
    <text evidence="3">The sequence shown here is derived from an EMBL/GenBank/DDBJ whole genome shotgun (WGS) entry which is preliminary data.</text>
</comment>
<feature type="domain" description="NAD(P)-binding" evidence="2">
    <location>
        <begin position="26"/>
        <end position="134"/>
    </location>
</feature>
<dbReference type="SUPFAM" id="SSF51735">
    <property type="entry name" value="NAD(P)-binding Rossmann-fold domains"/>
    <property type="match status" value="1"/>
</dbReference>
<accession>A0A8J3A5K0</accession>
<dbReference type="Pfam" id="PF11066">
    <property type="entry name" value="DUF2867"/>
    <property type="match status" value="1"/>
</dbReference>
<feature type="region of interest" description="Disordered" evidence="1">
    <location>
        <begin position="327"/>
        <end position="354"/>
    </location>
</feature>
<keyword evidence="4" id="KW-1185">Reference proteome</keyword>
<dbReference type="SUPFAM" id="SSF55961">
    <property type="entry name" value="Bet v1-like"/>
    <property type="match status" value="1"/>
</dbReference>
<dbReference type="InterPro" id="IPR021295">
    <property type="entry name" value="DUF2867"/>
</dbReference>
<name>A0A8J3A5K0_9ACTN</name>
<gene>
    <name evidence="3" type="ORF">GCM10011354_05010</name>
</gene>
<reference evidence="3" key="2">
    <citation type="submission" date="2020-09" db="EMBL/GenBank/DDBJ databases">
        <authorList>
            <person name="Sun Q."/>
            <person name="Zhou Y."/>
        </authorList>
    </citation>
    <scope>NUCLEOTIDE SEQUENCE</scope>
    <source>
        <strain evidence="3">CGMCC 1.14988</strain>
    </source>
</reference>
<evidence type="ECO:0000313" key="3">
    <source>
        <dbReference type="EMBL" id="GGI03633.1"/>
    </source>
</evidence>
<protein>
    <submittedName>
        <fullName evidence="3">NAD(P)-dependent oxidoreductase</fullName>
    </submittedName>
</protein>
<dbReference type="InterPro" id="IPR016040">
    <property type="entry name" value="NAD(P)-bd_dom"/>
</dbReference>
<dbReference type="EMBL" id="BMHA01000002">
    <property type="protein sequence ID" value="GGI03633.1"/>
    <property type="molecule type" value="Genomic_DNA"/>
</dbReference>
<evidence type="ECO:0000259" key="2">
    <source>
        <dbReference type="Pfam" id="PF13460"/>
    </source>
</evidence>